<evidence type="ECO:0000313" key="2">
    <source>
        <dbReference type="EMBL" id="TPP65610.1"/>
    </source>
</evidence>
<feature type="region of interest" description="Disordered" evidence="1">
    <location>
        <begin position="21"/>
        <end position="43"/>
    </location>
</feature>
<dbReference type="Proteomes" id="UP000316759">
    <property type="component" value="Unassembled WGS sequence"/>
</dbReference>
<reference evidence="2 3" key="1">
    <citation type="submission" date="2019-04" db="EMBL/GenBank/DDBJ databases">
        <title>Annotation for the trematode Fasciola gigantica.</title>
        <authorList>
            <person name="Choi Y.-J."/>
        </authorList>
    </citation>
    <scope>NUCLEOTIDE SEQUENCE [LARGE SCALE GENOMIC DNA]</scope>
    <source>
        <strain evidence="2">Uganda_cow_1</strain>
    </source>
</reference>
<proteinExistence type="predicted"/>
<evidence type="ECO:0000256" key="1">
    <source>
        <dbReference type="SAM" id="MobiDB-lite"/>
    </source>
</evidence>
<feature type="region of interest" description="Disordered" evidence="1">
    <location>
        <begin position="83"/>
        <end position="106"/>
    </location>
</feature>
<sequence length="106" mass="11916">MQHWIDRLVLWCQPRGTHLPRPKSTMNITLSRPLEEYDGPPELLDSTEQRERVTDIALDGSPMESPSPVAHSTGVWGLKSFAPKLGSNSNKVHIQRNRNAESFKAA</sequence>
<protein>
    <submittedName>
        <fullName evidence="2">Uncharacterized protein</fullName>
    </submittedName>
</protein>
<accession>A0A504Z8N7</accession>
<keyword evidence="3" id="KW-1185">Reference proteome</keyword>
<dbReference type="AlphaFoldDB" id="A0A504Z8N7"/>
<evidence type="ECO:0000313" key="3">
    <source>
        <dbReference type="Proteomes" id="UP000316759"/>
    </source>
</evidence>
<dbReference type="EMBL" id="SUNJ01002936">
    <property type="protein sequence ID" value="TPP65610.1"/>
    <property type="molecule type" value="Genomic_DNA"/>
</dbReference>
<organism evidence="2 3">
    <name type="scientific">Fasciola gigantica</name>
    <name type="common">Giant liver fluke</name>
    <dbReference type="NCBI Taxonomy" id="46835"/>
    <lineage>
        <taxon>Eukaryota</taxon>
        <taxon>Metazoa</taxon>
        <taxon>Spiralia</taxon>
        <taxon>Lophotrochozoa</taxon>
        <taxon>Platyhelminthes</taxon>
        <taxon>Trematoda</taxon>
        <taxon>Digenea</taxon>
        <taxon>Plagiorchiida</taxon>
        <taxon>Echinostomata</taxon>
        <taxon>Echinostomatoidea</taxon>
        <taxon>Fasciolidae</taxon>
        <taxon>Fasciola</taxon>
    </lineage>
</organism>
<name>A0A504Z8N7_FASGI</name>
<comment type="caution">
    <text evidence="2">The sequence shown here is derived from an EMBL/GenBank/DDBJ whole genome shotgun (WGS) entry which is preliminary data.</text>
</comment>
<gene>
    <name evidence="2" type="ORF">FGIG_09230</name>
</gene>